<evidence type="ECO:0000256" key="4">
    <source>
        <dbReference type="ARBA" id="ARBA00023242"/>
    </source>
</evidence>
<accession>A0AAN9Z5E4</accession>
<dbReference type="Pfam" id="PF24779">
    <property type="entry name" value="UTP23_sensor"/>
    <property type="match status" value="1"/>
</dbReference>
<dbReference type="CDD" id="cd09866">
    <property type="entry name" value="PIN_Fcf1-Utp23-H"/>
    <property type="match status" value="1"/>
</dbReference>
<keyword evidence="4" id="KW-0539">Nucleus</keyword>
<protein>
    <recommendedName>
        <fullName evidence="7">rRNA-processing protein UTP23 homolog</fullName>
    </recommendedName>
</protein>
<evidence type="ECO:0000256" key="6">
    <source>
        <dbReference type="ARBA" id="ARBA00038503"/>
    </source>
</evidence>
<evidence type="ECO:0000256" key="3">
    <source>
        <dbReference type="ARBA" id="ARBA00022552"/>
    </source>
</evidence>
<dbReference type="Gene3D" id="3.40.50.1010">
    <property type="entry name" value="5'-nuclease"/>
    <property type="match status" value="1"/>
</dbReference>
<dbReference type="AlphaFoldDB" id="A0AAN9Z5E4"/>
<dbReference type="EMBL" id="JAZDUA010000224">
    <property type="protein sequence ID" value="KAK7863624.1"/>
    <property type="molecule type" value="Genomic_DNA"/>
</dbReference>
<feature type="region of interest" description="Disordered" evidence="8">
    <location>
        <begin position="187"/>
        <end position="264"/>
    </location>
</feature>
<evidence type="ECO:0000256" key="7">
    <source>
        <dbReference type="ARBA" id="ARBA00071400"/>
    </source>
</evidence>
<comment type="function">
    <text evidence="5">Involved in rRNA-processing and ribosome biogenesis.</text>
</comment>
<evidence type="ECO:0000313" key="11">
    <source>
        <dbReference type="Proteomes" id="UP001378592"/>
    </source>
</evidence>
<dbReference type="SUPFAM" id="SSF88723">
    <property type="entry name" value="PIN domain-like"/>
    <property type="match status" value="1"/>
</dbReference>
<keyword evidence="3" id="KW-0698">rRNA processing</keyword>
<comment type="caution">
    <text evidence="10">The sequence shown here is derived from an EMBL/GenBank/DDBJ whole genome shotgun (WGS) entry which is preliminary data.</text>
</comment>
<reference evidence="10 11" key="1">
    <citation type="submission" date="2024-03" db="EMBL/GenBank/DDBJ databases">
        <title>The genome assembly and annotation of the cricket Gryllus longicercus Weissman &amp; Gray.</title>
        <authorList>
            <person name="Szrajer S."/>
            <person name="Gray D."/>
            <person name="Ylla G."/>
        </authorList>
    </citation>
    <scope>NUCLEOTIDE SEQUENCE [LARGE SCALE GENOMIC DNA]</scope>
    <source>
        <strain evidence="10">DAG 2021-001</strain>
        <tissue evidence="10">Whole body minus gut</tissue>
    </source>
</reference>
<evidence type="ECO:0000256" key="5">
    <source>
        <dbReference type="ARBA" id="ARBA00037300"/>
    </source>
</evidence>
<dbReference type="InterPro" id="IPR006984">
    <property type="entry name" value="Fcf1/UTP23"/>
</dbReference>
<proteinExistence type="inferred from homology"/>
<evidence type="ECO:0000256" key="8">
    <source>
        <dbReference type="SAM" id="MobiDB-lite"/>
    </source>
</evidence>
<feature type="compositionally biased region" description="Basic residues" evidence="8">
    <location>
        <begin position="238"/>
        <end position="249"/>
    </location>
</feature>
<dbReference type="InterPro" id="IPR057776">
    <property type="entry name" value="UTP23_sensor"/>
</dbReference>
<keyword evidence="2" id="KW-0690">Ribosome biogenesis</keyword>
<feature type="compositionally biased region" description="Basic and acidic residues" evidence="8">
    <location>
        <begin position="250"/>
        <end position="264"/>
    </location>
</feature>
<evidence type="ECO:0000256" key="1">
    <source>
        <dbReference type="ARBA" id="ARBA00004604"/>
    </source>
</evidence>
<dbReference type="GO" id="GO:0006364">
    <property type="term" value="P:rRNA processing"/>
    <property type="evidence" value="ECO:0007669"/>
    <property type="project" value="UniProtKB-KW"/>
</dbReference>
<evidence type="ECO:0000259" key="9">
    <source>
        <dbReference type="Pfam" id="PF24779"/>
    </source>
</evidence>
<evidence type="ECO:0000313" key="10">
    <source>
        <dbReference type="EMBL" id="KAK7863624.1"/>
    </source>
</evidence>
<keyword evidence="11" id="KW-1185">Reference proteome</keyword>
<dbReference type="Pfam" id="PF04900">
    <property type="entry name" value="Fcf1"/>
    <property type="match status" value="1"/>
</dbReference>
<name>A0AAN9Z5E4_9ORTH</name>
<comment type="similarity">
    <text evidence="6">Belongs to the UTP23/FCF1 family. UTP23 subfamily.</text>
</comment>
<sequence length="264" mass="30522">MKIARYKKVHRYMNFFRNSYGFRLPYQILIDGTFCVAAKKGKVNIAEQLPKYFGGPVKILTTQCVILETENFGKQLFSALVIVKQFKHHRCGHEGKPIPAFECLMSMLGAKNENRYIIATQDFILQKAASHIPGVPVLYLHEQTPTLKPPSETSTRMANLSGRERFAVNEVQREALLANKKRLGIEEEVQPERKHRKRFKGPNPLSCKKKKKKQQQQPPPQPISSGSMPNNVEPELKPKRKRKRTKIPQHIKEHFREMLNNKDK</sequence>
<dbReference type="GO" id="GO:0032040">
    <property type="term" value="C:small-subunit processome"/>
    <property type="evidence" value="ECO:0007669"/>
    <property type="project" value="InterPro"/>
</dbReference>
<comment type="subcellular location">
    <subcellularLocation>
        <location evidence="1">Nucleus</location>
        <location evidence="1">Nucleolus</location>
    </subcellularLocation>
</comment>
<dbReference type="Proteomes" id="UP001378592">
    <property type="component" value="Unassembled WGS sequence"/>
</dbReference>
<feature type="domain" description="UTP23 sensor motif region" evidence="9">
    <location>
        <begin position="194"/>
        <end position="212"/>
    </location>
</feature>
<evidence type="ECO:0000256" key="2">
    <source>
        <dbReference type="ARBA" id="ARBA00022517"/>
    </source>
</evidence>
<gene>
    <name evidence="10" type="ORF">R5R35_006161</name>
</gene>
<dbReference type="InterPro" id="IPR029060">
    <property type="entry name" value="PIN-like_dom_sf"/>
</dbReference>
<organism evidence="10 11">
    <name type="scientific">Gryllus longicercus</name>
    <dbReference type="NCBI Taxonomy" id="2509291"/>
    <lineage>
        <taxon>Eukaryota</taxon>
        <taxon>Metazoa</taxon>
        <taxon>Ecdysozoa</taxon>
        <taxon>Arthropoda</taxon>
        <taxon>Hexapoda</taxon>
        <taxon>Insecta</taxon>
        <taxon>Pterygota</taxon>
        <taxon>Neoptera</taxon>
        <taxon>Polyneoptera</taxon>
        <taxon>Orthoptera</taxon>
        <taxon>Ensifera</taxon>
        <taxon>Gryllidea</taxon>
        <taxon>Grylloidea</taxon>
        <taxon>Gryllidae</taxon>
        <taxon>Gryllinae</taxon>
        <taxon>Gryllus</taxon>
    </lineage>
</organism>
<dbReference type="PANTHER" id="PTHR12416">
    <property type="entry name" value="RRNA-PROCESSING PROTEIN UTP23 HOMOLOG"/>
    <property type="match status" value="1"/>
</dbReference>
<dbReference type="FunFam" id="3.40.50.1010:FF:000006">
    <property type="entry name" value="rRNA-processing protein UTP23 homolog"/>
    <property type="match status" value="1"/>
</dbReference>